<feature type="compositionally biased region" description="Basic residues" evidence="1">
    <location>
        <begin position="63"/>
        <end position="74"/>
    </location>
</feature>
<dbReference type="Proteomes" id="UP000824890">
    <property type="component" value="Unassembled WGS sequence"/>
</dbReference>
<sequence>MRLVLKTIILGQGSAQKKAVASISTIQNCVSYRPPHANHAAAIQAELLGGNPAGEMSKNALINKKKREKKKKKKAAEDAASGANNA</sequence>
<dbReference type="EMBL" id="JAGKQM010000002">
    <property type="protein sequence ID" value="KAH0938430.1"/>
    <property type="molecule type" value="Genomic_DNA"/>
</dbReference>
<feature type="region of interest" description="Disordered" evidence="1">
    <location>
        <begin position="62"/>
        <end position="86"/>
    </location>
</feature>
<proteinExistence type="predicted"/>
<accession>A0ABQ8E9Y4</accession>
<gene>
    <name evidence="2" type="ORF">HID58_005891</name>
</gene>
<comment type="caution">
    <text evidence="2">The sequence shown here is derived from an EMBL/GenBank/DDBJ whole genome shotgun (WGS) entry which is preliminary data.</text>
</comment>
<organism evidence="2 3">
    <name type="scientific">Brassica napus</name>
    <name type="common">Rape</name>
    <dbReference type="NCBI Taxonomy" id="3708"/>
    <lineage>
        <taxon>Eukaryota</taxon>
        <taxon>Viridiplantae</taxon>
        <taxon>Streptophyta</taxon>
        <taxon>Embryophyta</taxon>
        <taxon>Tracheophyta</taxon>
        <taxon>Spermatophyta</taxon>
        <taxon>Magnoliopsida</taxon>
        <taxon>eudicotyledons</taxon>
        <taxon>Gunneridae</taxon>
        <taxon>Pentapetalae</taxon>
        <taxon>rosids</taxon>
        <taxon>malvids</taxon>
        <taxon>Brassicales</taxon>
        <taxon>Brassicaceae</taxon>
        <taxon>Brassiceae</taxon>
        <taxon>Brassica</taxon>
    </lineage>
</organism>
<evidence type="ECO:0008006" key="4">
    <source>
        <dbReference type="Google" id="ProtNLM"/>
    </source>
</evidence>
<name>A0ABQ8E9Y4_BRANA</name>
<evidence type="ECO:0000256" key="1">
    <source>
        <dbReference type="SAM" id="MobiDB-lite"/>
    </source>
</evidence>
<keyword evidence="3" id="KW-1185">Reference proteome</keyword>
<evidence type="ECO:0000313" key="3">
    <source>
        <dbReference type="Proteomes" id="UP000824890"/>
    </source>
</evidence>
<evidence type="ECO:0000313" key="2">
    <source>
        <dbReference type="EMBL" id="KAH0938430.1"/>
    </source>
</evidence>
<reference evidence="2 3" key="1">
    <citation type="submission" date="2021-05" db="EMBL/GenBank/DDBJ databases">
        <title>Genome Assembly of Synthetic Allotetraploid Brassica napus Reveals Homoeologous Exchanges between Subgenomes.</title>
        <authorList>
            <person name="Davis J.T."/>
        </authorList>
    </citation>
    <scope>NUCLEOTIDE SEQUENCE [LARGE SCALE GENOMIC DNA]</scope>
    <source>
        <strain evidence="3">cv. Da-Ae</strain>
        <tissue evidence="2">Seedling</tissue>
    </source>
</reference>
<protein>
    <recommendedName>
        <fullName evidence="4">Small EDRK-rich factor-like N-terminal domain-containing protein</fullName>
    </recommendedName>
</protein>